<accession>A0A2C9CP92</accession>
<evidence type="ECO:0000313" key="1">
    <source>
        <dbReference type="EMBL" id="SOH93062.1"/>
    </source>
</evidence>
<gene>
    <name evidence="1" type="ORF">SAMN06273572_101916</name>
</gene>
<dbReference type="AlphaFoldDB" id="A0A2C9CP92"/>
<dbReference type="EMBL" id="OCTN01000001">
    <property type="protein sequence ID" value="SOH93062.1"/>
    <property type="molecule type" value="Genomic_DNA"/>
</dbReference>
<organism evidence="1 2">
    <name type="scientific">Pontivivens marinum</name>
    <dbReference type="NCBI Taxonomy" id="1690039"/>
    <lineage>
        <taxon>Bacteria</taxon>
        <taxon>Pseudomonadati</taxon>
        <taxon>Pseudomonadota</taxon>
        <taxon>Alphaproteobacteria</taxon>
        <taxon>Rhodobacterales</taxon>
        <taxon>Paracoccaceae</taxon>
        <taxon>Pontivivens</taxon>
    </lineage>
</organism>
<proteinExistence type="predicted"/>
<dbReference type="Proteomes" id="UP000220034">
    <property type="component" value="Unassembled WGS sequence"/>
</dbReference>
<dbReference type="OrthoDB" id="6119186at2"/>
<evidence type="ECO:0000313" key="2">
    <source>
        <dbReference type="Proteomes" id="UP000220034"/>
    </source>
</evidence>
<reference evidence="2" key="1">
    <citation type="submission" date="2017-09" db="EMBL/GenBank/DDBJ databases">
        <authorList>
            <person name="Varghese N."/>
            <person name="Submissions S."/>
        </authorList>
    </citation>
    <scope>NUCLEOTIDE SEQUENCE [LARGE SCALE GENOMIC DNA]</scope>
    <source>
        <strain evidence="2">C7</strain>
    </source>
</reference>
<protein>
    <submittedName>
        <fullName evidence="1">Uncharacterized protein</fullName>
    </submittedName>
</protein>
<sequence length="153" mass="16962">MIEIAAGLAIANGPLALIEKVTGAIGKKDPNEAKEALIEIRGSVLDLKSALQDALERESLLRDEISEFKRDAKVETNFEDENGLLYQLDSDGKRVGAPYCHQCYVDQDKLFRAEKVDLESGHDYRCRNCKNPLGTKGPVRKSPLGVRYEAISK</sequence>
<name>A0A2C9CP92_9RHOB</name>
<keyword evidence="2" id="KW-1185">Reference proteome</keyword>
<dbReference type="RefSeq" id="WP_145996700.1">
    <property type="nucleotide sequence ID" value="NZ_OCTN01000001.1"/>
</dbReference>